<feature type="signal peptide" evidence="1">
    <location>
        <begin position="1"/>
        <end position="22"/>
    </location>
</feature>
<dbReference type="Proteomes" id="UP001595615">
    <property type="component" value="Unassembled WGS sequence"/>
</dbReference>
<dbReference type="RefSeq" id="WP_380861736.1">
    <property type="nucleotide sequence ID" value="NZ_JBHRXV010000011.1"/>
</dbReference>
<sequence length="192" mass="20605">MRRLIAAALMIAALPAPLTAAAAPPIDVSTPIASDGVRMLVHEVVVPAPIADVWTAVSTAEGWRTWAVPLARELPDGRFETGYAPGPDASIEQQWIARTSPTLAAFRTTRTPKGFPHADAYLQVTSRFLLTPVDARTTRVRLEGRGYPAGPAGDALIGFFREGNRSSLEQLHARFVTGPIDWAARGAVAKEK</sequence>
<gene>
    <name evidence="2" type="ORF">ACFOMD_12175</name>
</gene>
<feature type="chain" id="PRO_5047539018" evidence="1">
    <location>
        <begin position="23"/>
        <end position="192"/>
    </location>
</feature>
<evidence type="ECO:0000313" key="2">
    <source>
        <dbReference type="EMBL" id="MFC3713335.1"/>
    </source>
</evidence>
<accession>A0ABV7XB12</accession>
<dbReference type="InterPro" id="IPR019587">
    <property type="entry name" value="Polyketide_cyclase/dehydratase"/>
</dbReference>
<keyword evidence="1" id="KW-0732">Signal</keyword>
<organism evidence="2 3">
    <name type="scientific">Sphingoaurantiacus capsulatus</name>
    <dbReference type="NCBI Taxonomy" id="1771310"/>
    <lineage>
        <taxon>Bacteria</taxon>
        <taxon>Pseudomonadati</taxon>
        <taxon>Pseudomonadota</taxon>
        <taxon>Alphaproteobacteria</taxon>
        <taxon>Sphingomonadales</taxon>
        <taxon>Sphingosinicellaceae</taxon>
        <taxon>Sphingoaurantiacus</taxon>
    </lineage>
</organism>
<evidence type="ECO:0000313" key="3">
    <source>
        <dbReference type="Proteomes" id="UP001595615"/>
    </source>
</evidence>
<name>A0ABV7XB12_9SPHN</name>
<reference evidence="3" key="1">
    <citation type="journal article" date="2019" name="Int. J. Syst. Evol. Microbiol.">
        <title>The Global Catalogue of Microorganisms (GCM) 10K type strain sequencing project: providing services to taxonomists for standard genome sequencing and annotation.</title>
        <authorList>
            <consortium name="The Broad Institute Genomics Platform"/>
            <consortium name="The Broad Institute Genome Sequencing Center for Infectious Disease"/>
            <person name="Wu L."/>
            <person name="Ma J."/>
        </authorList>
    </citation>
    <scope>NUCLEOTIDE SEQUENCE [LARGE SCALE GENOMIC DNA]</scope>
    <source>
        <strain evidence="3">KCTC 42644</strain>
    </source>
</reference>
<keyword evidence="3" id="KW-1185">Reference proteome</keyword>
<dbReference type="Gene3D" id="3.30.530.20">
    <property type="match status" value="1"/>
</dbReference>
<dbReference type="InterPro" id="IPR023393">
    <property type="entry name" value="START-like_dom_sf"/>
</dbReference>
<protein>
    <submittedName>
        <fullName evidence="2">SRPBCC family protein</fullName>
    </submittedName>
</protein>
<comment type="caution">
    <text evidence="2">The sequence shown here is derived from an EMBL/GenBank/DDBJ whole genome shotgun (WGS) entry which is preliminary data.</text>
</comment>
<dbReference type="SUPFAM" id="SSF55961">
    <property type="entry name" value="Bet v1-like"/>
    <property type="match status" value="1"/>
</dbReference>
<proteinExistence type="predicted"/>
<dbReference type="EMBL" id="JBHRXV010000011">
    <property type="protein sequence ID" value="MFC3713335.1"/>
    <property type="molecule type" value="Genomic_DNA"/>
</dbReference>
<dbReference type="Pfam" id="PF10604">
    <property type="entry name" value="Polyketide_cyc2"/>
    <property type="match status" value="1"/>
</dbReference>
<evidence type="ECO:0000256" key="1">
    <source>
        <dbReference type="SAM" id="SignalP"/>
    </source>
</evidence>